<proteinExistence type="inferred from homology"/>
<keyword evidence="7" id="KW-0732">Signal</keyword>
<dbReference type="InterPro" id="IPR036470">
    <property type="entry name" value="Elicitin_sf"/>
</dbReference>
<evidence type="ECO:0000256" key="5">
    <source>
        <dbReference type="ARBA" id="ARBA00023157"/>
    </source>
</evidence>
<sequence>MYGASCLAVPVLLLKSLSSVDAADLPPACNITAFVQAFAPVMASAALCQTATNVSFMPPTAPLTDANVALVCAASECKPLIPVISQIPPCSIGPVDMGAFASSVGGACGNGTRTPTTPSPNPSTAPPSWVAPPLGGLVLVGLTLFMAM</sequence>
<evidence type="ECO:0000256" key="7">
    <source>
        <dbReference type="SAM" id="SignalP"/>
    </source>
</evidence>
<evidence type="ECO:0000313" key="9">
    <source>
        <dbReference type="Proteomes" id="UP000469452"/>
    </source>
</evidence>
<dbReference type="AlphaFoldDB" id="A0A6A5A2E0"/>
<evidence type="ECO:0000313" key="8">
    <source>
        <dbReference type="EMBL" id="KAF0754156.1"/>
    </source>
</evidence>
<feature type="chain" id="PRO_5025613000" description="Elicitin" evidence="7">
    <location>
        <begin position="23"/>
        <end position="148"/>
    </location>
</feature>
<dbReference type="Gene3D" id="1.10.239.10">
    <property type="entry name" value="Elicitin domain"/>
    <property type="match status" value="1"/>
</dbReference>
<dbReference type="InterPro" id="IPR002200">
    <property type="entry name" value="Elicitin"/>
</dbReference>
<evidence type="ECO:0000256" key="2">
    <source>
        <dbReference type="ARBA" id="ARBA00009544"/>
    </source>
</evidence>
<evidence type="ECO:0000256" key="4">
    <source>
        <dbReference type="ARBA" id="ARBA00022978"/>
    </source>
</evidence>
<protein>
    <recommendedName>
        <fullName evidence="6">Elicitin</fullName>
    </recommendedName>
</protein>
<dbReference type="Proteomes" id="UP000469452">
    <property type="component" value="Unassembled WGS sequence"/>
</dbReference>
<comment type="function">
    <text evidence="6">Induces local and distal defense responses (incompatible hypersensitive reaction) in plants from the solanaceae and cruciferae families. Elicits leaf necrosis and causes the accumulation of pathogenesis-related proteins. Might interact with the lipidic molecules of the plasma membrane.</text>
</comment>
<feature type="signal peptide" evidence="7">
    <location>
        <begin position="1"/>
        <end position="22"/>
    </location>
</feature>
<evidence type="ECO:0000256" key="1">
    <source>
        <dbReference type="ARBA" id="ARBA00004613"/>
    </source>
</evidence>
<accession>A0A6A5A2E0</accession>
<reference evidence="8 9" key="1">
    <citation type="submission" date="2019-06" db="EMBL/GenBank/DDBJ databases">
        <title>Genomics analysis of Aphanomyces spp. identifies a new class of oomycete effector associated with host adaptation.</title>
        <authorList>
            <person name="Gaulin E."/>
        </authorList>
    </citation>
    <scope>NUCLEOTIDE SEQUENCE [LARGE SCALE GENOMIC DNA]</scope>
    <source>
        <strain evidence="8 9">E</strain>
    </source>
</reference>
<dbReference type="SMART" id="SM01187">
    <property type="entry name" value="Elicitin"/>
    <property type="match status" value="1"/>
</dbReference>
<dbReference type="GO" id="GO:0005576">
    <property type="term" value="C:extracellular region"/>
    <property type="evidence" value="ECO:0007669"/>
    <property type="project" value="UniProtKB-SubCell"/>
</dbReference>
<comment type="subcellular location">
    <subcellularLocation>
        <location evidence="1 6">Secreted</location>
    </subcellularLocation>
</comment>
<keyword evidence="5 6" id="KW-1015">Disulfide bond</keyword>
<dbReference type="GO" id="GO:0052040">
    <property type="term" value="P:symbiont-mediated perturbation of host programmed cell death"/>
    <property type="evidence" value="ECO:0007669"/>
    <property type="project" value="UniProtKB-UniRule"/>
</dbReference>
<dbReference type="Pfam" id="PF00964">
    <property type="entry name" value="Elicitin"/>
    <property type="match status" value="1"/>
</dbReference>
<comment type="caution">
    <text evidence="8">The sequence shown here is derived from an EMBL/GenBank/DDBJ whole genome shotgun (WGS) entry which is preliminary data.</text>
</comment>
<evidence type="ECO:0000256" key="6">
    <source>
        <dbReference type="RuleBase" id="RU368111"/>
    </source>
</evidence>
<evidence type="ECO:0000256" key="3">
    <source>
        <dbReference type="ARBA" id="ARBA00022525"/>
    </source>
</evidence>
<dbReference type="EMBL" id="VJMI01010954">
    <property type="protein sequence ID" value="KAF0754156.1"/>
    <property type="molecule type" value="Genomic_DNA"/>
</dbReference>
<name>A0A6A5A2E0_APHAT</name>
<keyword evidence="3 6" id="KW-0964">Secreted</keyword>
<dbReference type="SUPFAM" id="SSF48647">
    <property type="entry name" value="Fungal elicitin"/>
    <property type="match status" value="1"/>
</dbReference>
<keyword evidence="4 6" id="KW-0928">Hypersensitive response elicitation</keyword>
<comment type="similarity">
    <text evidence="2 6">Belongs to the elicitin family.</text>
</comment>
<organism evidence="8 9">
    <name type="scientific">Aphanomyces astaci</name>
    <name type="common">Crayfish plague agent</name>
    <dbReference type="NCBI Taxonomy" id="112090"/>
    <lineage>
        <taxon>Eukaryota</taxon>
        <taxon>Sar</taxon>
        <taxon>Stramenopiles</taxon>
        <taxon>Oomycota</taxon>
        <taxon>Saprolegniomycetes</taxon>
        <taxon>Saprolegniales</taxon>
        <taxon>Verrucalvaceae</taxon>
        <taxon>Aphanomyces</taxon>
    </lineage>
</organism>
<gene>
    <name evidence="8" type="ORF">AaE_005442</name>
</gene>
<dbReference type="VEuPathDB" id="FungiDB:H257_09965"/>